<protein>
    <submittedName>
        <fullName evidence="1">Predicted protein</fullName>
    </submittedName>
</protein>
<dbReference type="AlphaFoldDB" id="D7LFA4"/>
<name>D7LFA4_ARALL</name>
<sequence>MEIKIRERPSEEDKRVKEEKRLFGKVKNKFRERESDQDCDSENFSFSSNILVARILDNIQSSLQLVDRDYTLCEPVMVYSGHKRVYYQTEHVSIQALGFRFLEAPVRRLPCATDGCRNVEQPEEGILDEFERSFNVADYLLMEEMLGEALLSRLPPSILVISTD</sequence>
<organism evidence="2">
    <name type="scientific">Arabidopsis lyrata subsp. lyrata</name>
    <name type="common">Lyre-leaved rock-cress</name>
    <dbReference type="NCBI Taxonomy" id="81972"/>
    <lineage>
        <taxon>Eukaryota</taxon>
        <taxon>Viridiplantae</taxon>
        <taxon>Streptophyta</taxon>
        <taxon>Embryophyta</taxon>
        <taxon>Tracheophyta</taxon>
        <taxon>Spermatophyta</taxon>
        <taxon>Magnoliopsida</taxon>
        <taxon>eudicotyledons</taxon>
        <taxon>Gunneridae</taxon>
        <taxon>Pentapetalae</taxon>
        <taxon>rosids</taxon>
        <taxon>malvids</taxon>
        <taxon>Brassicales</taxon>
        <taxon>Brassicaceae</taxon>
        <taxon>Camelineae</taxon>
        <taxon>Arabidopsis</taxon>
    </lineage>
</organism>
<accession>D7LFA4</accession>
<reference evidence="2" key="1">
    <citation type="journal article" date="2011" name="Nat. Genet.">
        <title>The Arabidopsis lyrata genome sequence and the basis of rapid genome size change.</title>
        <authorList>
            <person name="Hu T.T."/>
            <person name="Pattyn P."/>
            <person name="Bakker E.G."/>
            <person name="Cao J."/>
            <person name="Cheng J.-F."/>
            <person name="Clark R.M."/>
            <person name="Fahlgren N."/>
            <person name="Fawcett J.A."/>
            <person name="Grimwood J."/>
            <person name="Gundlach H."/>
            <person name="Haberer G."/>
            <person name="Hollister J.D."/>
            <person name="Ossowski S."/>
            <person name="Ottilar R.P."/>
            <person name="Salamov A.A."/>
            <person name="Schneeberger K."/>
            <person name="Spannagl M."/>
            <person name="Wang X."/>
            <person name="Yang L."/>
            <person name="Nasrallah M.E."/>
            <person name="Bergelson J."/>
            <person name="Carrington J.C."/>
            <person name="Gaut B.S."/>
            <person name="Schmutz J."/>
            <person name="Mayer K.F.X."/>
            <person name="Van de Peer Y."/>
            <person name="Grigoriev I.V."/>
            <person name="Nordborg M."/>
            <person name="Weigel D."/>
            <person name="Guo Y.-L."/>
        </authorList>
    </citation>
    <scope>NUCLEOTIDE SEQUENCE [LARGE SCALE GENOMIC DNA]</scope>
    <source>
        <strain evidence="2">cv. MN47</strain>
    </source>
</reference>
<evidence type="ECO:0000313" key="1">
    <source>
        <dbReference type="EMBL" id="EFH56753.1"/>
    </source>
</evidence>
<proteinExistence type="predicted"/>
<dbReference type="Gramene" id="fgenesh1_pg.C_scaffold_4000235">
    <property type="protein sequence ID" value="fgenesh1_pg.C_scaffold_4000235"/>
    <property type="gene ID" value="fgenesh1_pg.C_scaffold_4000235"/>
</dbReference>
<keyword evidence="2" id="KW-1185">Reference proteome</keyword>
<dbReference type="Proteomes" id="UP000008694">
    <property type="component" value="Unassembled WGS sequence"/>
</dbReference>
<evidence type="ECO:0000313" key="2">
    <source>
        <dbReference type="Proteomes" id="UP000008694"/>
    </source>
</evidence>
<gene>
    <name evidence="1" type="ORF">ARALYDRAFT_343893</name>
</gene>
<dbReference type="HOGENOM" id="CLU_1621265_0_0_1"/>
<dbReference type="EMBL" id="GL348716">
    <property type="protein sequence ID" value="EFH56753.1"/>
    <property type="molecule type" value="Genomic_DNA"/>
</dbReference>